<feature type="domain" description="Periplasmic binding protein" evidence="4">
    <location>
        <begin position="9"/>
        <end position="262"/>
    </location>
</feature>
<dbReference type="PANTHER" id="PTHR46847">
    <property type="entry name" value="D-ALLOSE-BINDING PERIPLASMIC PROTEIN-RELATED"/>
    <property type="match status" value="1"/>
</dbReference>
<keyword evidence="3" id="KW-0732">Signal</keyword>
<dbReference type="AlphaFoldDB" id="A0A934V9T4"/>
<evidence type="ECO:0000256" key="1">
    <source>
        <dbReference type="ARBA" id="ARBA00004196"/>
    </source>
</evidence>
<accession>A0A934V9T4</accession>
<organism evidence="5 6">
    <name type="scientific">Prauserella cavernicola</name>
    <dbReference type="NCBI Taxonomy" id="2800127"/>
    <lineage>
        <taxon>Bacteria</taxon>
        <taxon>Bacillati</taxon>
        <taxon>Actinomycetota</taxon>
        <taxon>Actinomycetes</taxon>
        <taxon>Pseudonocardiales</taxon>
        <taxon>Pseudonocardiaceae</taxon>
        <taxon>Prauserella</taxon>
    </lineage>
</organism>
<dbReference type="Pfam" id="PF13407">
    <property type="entry name" value="Peripla_BP_4"/>
    <property type="match status" value="1"/>
</dbReference>
<dbReference type="PANTHER" id="PTHR46847:SF1">
    <property type="entry name" value="D-ALLOSE-BINDING PERIPLASMIC PROTEIN-RELATED"/>
    <property type="match status" value="1"/>
</dbReference>
<dbReference type="Proteomes" id="UP000635245">
    <property type="component" value="Unassembled WGS sequence"/>
</dbReference>
<dbReference type="EMBL" id="JAENJH010000014">
    <property type="protein sequence ID" value="MBK1789178.1"/>
    <property type="molecule type" value="Genomic_DNA"/>
</dbReference>
<dbReference type="GO" id="GO:0030246">
    <property type="term" value="F:carbohydrate binding"/>
    <property type="evidence" value="ECO:0007669"/>
    <property type="project" value="UniProtKB-ARBA"/>
</dbReference>
<dbReference type="Gene3D" id="3.40.50.2300">
    <property type="match status" value="2"/>
</dbReference>
<sequence length="323" mass="33432">MNRGRTPTVALVGKNDVNPAFRGAVAAAERTARRLGVRLTPAVPRTPDDVDEQLALLRNLVAEPPSAVLLVPAHTRRLEPALAALAEAGVPTALAVGRTTPQRAVLTVGSDDRAMSRDLAQAFCTALGGRGRIGILDGNALSAKARPRANGFHDTLAEYPDVRVVSRGDGAFLRAPARSLTARSLDAVPDLDGNLAANDFMAMGVLDALSTREHALTVAGINATPAGVAAVRAGHLVATAAFDAPGMVAAALEGLVRHLGGEPVPSEVVPPTCTVTRANAARWSAGYENRVLPGWATILAHATAPAMSSATDNRTRRTGDRSS</sequence>
<keyword evidence="6" id="KW-1185">Reference proteome</keyword>
<protein>
    <submittedName>
        <fullName evidence="5">Sugar ABC transporter substrate-binding protein</fullName>
    </submittedName>
</protein>
<evidence type="ECO:0000256" key="2">
    <source>
        <dbReference type="ARBA" id="ARBA00007639"/>
    </source>
</evidence>
<gene>
    <name evidence="5" type="ORF">JHE00_33010</name>
</gene>
<comment type="caution">
    <text evidence="5">The sequence shown here is derived from an EMBL/GenBank/DDBJ whole genome shotgun (WGS) entry which is preliminary data.</text>
</comment>
<evidence type="ECO:0000313" key="6">
    <source>
        <dbReference type="Proteomes" id="UP000635245"/>
    </source>
</evidence>
<dbReference type="GO" id="GO:0030313">
    <property type="term" value="C:cell envelope"/>
    <property type="evidence" value="ECO:0007669"/>
    <property type="project" value="UniProtKB-SubCell"/>
</dbReference>
<evidence type="ECO:0000259" key="4">
    <source>
        <dbReference type="Pfam" id="PF13407"/>
    </source>
</evidence>
<evidence type="ECO:0000256" key="3">
    <source>
        <dbReference type="ARBA" id="ARBA00022729"/>
    </source>
</evidence>
<comment type="similarity">
    <text evidence="2">Belongs to the bacterial solute-binding protein 2 family.</text>
</comment>
<dbReference type="CDD" id="cd01536">
    <property type="entry name" value="PBP1_ABC_sugar_binding-like"/>
    <property type="match status" value="1"/>
</dbReference>
<comment type="subcellular location">
    <subcellularLocation>
        <location evidence="1">Cell envelope</location>
    </subcellularLocation>
</comment>
<dbReference type="RefSeq" id="WP_200325864.1">
    <property type="nucleotide sequence ID" value="NZ_JAENJH010000014.1"/>
</dbReference>
<dbReference type="InterPro" id="IPR028082">
    <property type="entry name" value="Peripla_BP_I"/>
</dbReference>
<proteinExistence type="inferred from homology"/>
<evidence type="ECO:0000313" key="5">
    <source>
        <dbReference type="EMBL" id="MBK1789178.1"/>
    </source>
</evidence>
<dbReference type="SUPFAM" id="SSF53822">
    <property type="entry name" value="Periplasmic binding protein-like I"/>
    <property type="match status" value="1"/>
</dbReference>
<name>A0A934V9T4_9PSEU</name>
<reference evidence="5" key="1">
    <citation type="submission" date="2020-12" db="EMBL/GenBank/DDBJ databases">
        <title>Prauserella sp. ASG 168, a novel actinomycete isolated from cave rock.</title>
        <authorList>
            <person name="Suriyachadkun C."/>
        </authorList>
    </citation>
    <scope>NUCLEOTIDE SEQUENCE</scope>
    <source>
        <strain evidence="5">ASG 168</strain>
    </source>
</reference>
<dbReference type="InterPro" id="IPR025997">
    <property type="entry name" value="SBP_2_dom"/>
</dbReference>